<feature type="compositionally biased region" description="Low complexity" evidence="1">
    <location>
        <begin position="380"/>
        <end position="390"/>
    </location>
</feature>
<sequence>MARNFSGLKAKLASALSQSTSSQPAQTQTRTHEQPEGVTDAPDAQPEQTGSSERPPPADASDGATVAGGKAGLGVDEDDSRRRRQSFASTLYGFKTELASTFLLACRSVENLALSAGSGSSSSRAPSMRSVSSSWTPSSSASIHAASPLLTLEASNASFLDCAVCNGRQQLYAIDTRGLTTTITRLCAGQASVHSGSIKWPGEEETRSGNGEAMVQMENGRLRRGSDFLRSAKLMGSRKFTIPHYPHTMKWKRSGTMFRLMSSGSRKVVALLEPAILSAPPRIRVYDFDFERDESRPMVEFQGIPALLLDYILVTALLLVTDKEEWLDCAGREINLDEPFTPRNPNRLTIQSWRQGVQTEPSILVENSRPSSPTQMQFNSSSSTMPSPGSDVTSAQSVSTQMPHTPASSQAPPTLPRIRTSLLQIPSHPFAEGYSAASTDSDNAQSTLASWTLPKQLNDIMDSAQNASLGEEIRRPASTASSAHTSHTSTSIHHNTGSRPSLSSSSSHTGARPFRPLPIPPGQRRPHDIPPVPPLPRLEEKRSLPLPVPYASSSRSSRSNGRPSTADPSPTQYQSSSFSMGSASAHRSRTTSTPMRRSVSESPTLVREQLGVAPVRPFAQPIRSSSMPFESPPVVDPSNRSVSESMRGRSQGIPEDVSENTFHPPAPALPPSPEPRTPQNHNTFDDARSIMTIGTLAPPAYHTLDFPPSPAFK</sequence>
<feature type="region of interest" description="Disordered" evidence="1">
    <location>
        <begin position="1"/>
        <end position="82"/>
    </location>
</feature>
<evidence type="ECO:0000256" key="1">
    <source>
        <dbReference type="SAM" id="MobiDB-lite"/>
    </source>
</evidence>
<feature type="region of interest" description="Disordered" evidence="1">
    <location>
        <begin position="361"/>
        <end position="414"/>
    </location>
</feature>
<feature type="compositionally biased region" description="Polar residues" evidence="1">
    <location>
        <begin position="560"/>
        <end position="574"/>
    </location>
</feature>
<dbReference type="Proteomes" id="UP000053477">
    <property type="component" value="Unassembled WGS sequence"/>
</dbReference>
<dbReference type="InParanoid" id="A0A0H2R6J1"/>
<name>A0A0H2R6J1_9AGAM</name>
<feature type="compositionally biased region" description="Pro residues" evidence="1">
    <location>
        <begin position="515"/>
        <end position="536"/>
    </location>
</feature>
<feature type="compositionally biased region" description="Low complexity" evidence="1">
    <location>
        <begin position="477"/>
        <end position="507"/>
    </location>
</feature>
<feature type="compositionally biased region" description="Polar residues" evidence="1">
    <location>
        <begin position="391"/>
        <end position="412"/>
    </location>
</feature>
<reference evidence="2 3" key="1">
    <citation type="submission" date="2015-04" db="EMBL/GenBank/DDBJ databases">
        <title>Complete genome sequence of Schizopora paradoxa KUC8140, a cosmopolitan wood degrader in East Asia.</title>
        <authorList>
            <consortium name="DOE Joint Genome Institute"/>
            <person name="Min B."/>
            <person name="Park H."/>
            <person name="Jang Y."/>
            <person name="Kim J.-J."/>
            <person name="Kim K.H."/>
            <person name="Pangilinan J."/>
            <person name="Lipzen A."/>
            <person name="Riley R."/>
            <person name="Grigoriev I.V."/>
            <person name="Spatafora J.W."/>
            <person name="Choi I.-G."/>
        </authorList>
    </citation>
    <scope>NUCLEOTIDE SEQUENCE [LARGE SCALE GENOMIC DNA]</scope>
    <source>
        <strain evidence="2 3">KUC8140</strain>
    </source>
</reference>
<feature type="compositionally biased region" description="Low complexity" evidence="1">
    <location>
        <begin position="8"/>
        <end position="29"/>
    </location>
</feature>
<dbReference type="EMBL" id="KQ086363">
    <property type="protein sequence ID" value="KLO05103.1"/>
    <property type="molecule type" value="Genomic_DNA"/>
</dbReference>
<feature type="compositionally biased region" description="Low complexity" evidence="1">
    <location>
        <begin position="575"/>
        <end position="597"/>
    </location>
</feature>
<feature type="region of interest" description="Disordered" evidence="1">
    <location>
        <begin position="115"/>
        <end position="137"/>
    </location>
</feature>
<dbReference type="OrthoDB" id="3270497at2759"/>
<evidence type="ECO:0000313" key="2">
    <source>
        <dbReference type="EMBL" id="KLO05103.1"/>
    </source>
</evidence>
<proteinExistence type="predicted"/>
<feature type="compositionally biased region" description="Polar residues" evidence="1">
    <location>
        <begin position="368"/>
        <end position="379"/>
    </location>
</feature>
<accession>A0A0H2R6J1</accession>
<keyword evidence="3" id="KW-1185">Reference proteome</keyword>
<gene>
    <name evidence="2" type="ORF">SCHPADRAFT_736720</name>
</gene>
<organism evidence="2 3">
    <name type="scientific">Schizopora paradoxa</name>
    <dbReference type="NCBI Taxonomy" id="27342"/>
    <lineage>
        <taxon>Eukaryota</taxon>
        <taxon>Fungi</taxon>
        <taxon>Dikarya</taxon>
        <taxon>Basidiomycota</taxon>
        <taxon>Agaricomycotina</taxon>
        <taxon>Agaricomycetes</taxon>
        <taxon>Hymenochaetales</taxon>
        <taxon>Schizoporaceae</taxon>
        <taxon>Schizopora</taxon>
    </lineage>
</organism>
<feature type="compositionally biased region" description="Pro residues" evidence="1">
    <location>
        <begin position="664"/>
        <end position="676"/>
    </location>
</feature>
<feature type="region of interest" description="Disordered" evidence="1">
    <location>
        <begin position="474"/>
        <end position="685"/>
    </location>
</feature>
<protein>
    <submittedName>
        <fullName evidence="2">Uncharacterized protein</fullName>
    </submittedName>
</protein>
<evidence type="ECO:0000313" key="3">
    <source>
        <dbReference type="Proteomes" id="UP000053477"/>
    </source>
</evidence>
<dbReference type="AlphaFoldDB" id="A0A0H2R6J1"/>